<evidence type="ECO:0000313" key="3">
    <source>
        <dbReference type="Proteomes" id="UP001271274"/>
    </source>
</evidence>
<dbReference type="RefSeq" id="WP_234372841.1">
    <property type="nucleotide sequence ID" value="NZ_JARAYT010000030.1"/>
</dbReference>
<feature type="region of interest" description="Disordered" evidence="1">
    <location>
        <begin position="255"/>
        <end position="275"/>
    </location>
</feature>
<proteinExistence type="predicted"/>
<name>A0ABU4NTM1_9ACTN</name>
<comment type="caution">
    <text evidence="2">The sequence shown here is derived from an EMBL/GenBank/DDBJ whole genome shotgun (WGS) entry which is preliminary data.</text>
</comment>
<accession>A0ABU4NTM1</accession>
<gene>
    <name evidence="2" type="ORF">PV662_43180</name>
</gene>
<protein>
    <submittedName>
        <fullName evidence="2">Uncharacterized protein</fullName>
    </submittedName>
</protein>
<reference evidence="2 3" key="1">
    <citation type="journal article" date="2023" name="Microb. Genom.">
        <title>Mesoterricola silvestris gen. nov., sp. nov., Mesoterricola sediminis sp. nov., Geothrix oryzae sp. nov., Geothrix edaphica sp. nov., Geothrix rubra sp. nov., and Geothrix limicola sp. nov., six novel members of Acidobacteriota isolated from soils.</title>
        <authorList>
            <person name="Weisberg A.J."/>
            <person name="Pearce E."/>
            <person name="Kramer C.G."/>
            <person name="Chang J.H."/>
            <person name="Clarke C.R."/>
        </authorList>
    </citation>
    <scope>NUCLEOTIDE SEQUENCE [LARGE SCALE GENOMIC DNA]</scope>
    <source>
        <strain evidence="2 3">ID09-01A</strain>
    </source>
</reference>
<evidence type="ECO:0000256" key="1">
    <source>
        <dbReference type="SAM" id="MobiDB-lite"/>
    </source>
</evidence>
<dbReference type="EMBL" id="JARAYU010000027">
    <property type="protein sequence ID" value="MDX3706405.1"/>
    <property type="molecule type" value="Genomic_DNA"/>
</dbReference>
<sequence>MIHACGILHVLPHILGDEERITVRPSLRAGNDPSRPYNLETDQRIAEFKLARWRGPDAMRKRQTFKDLVMLGADTSGRRAELFVIDPEPRRFLATSTSTAAWALDRSPGALRTFTTVFGTPNMSVAQFTATHAAHVQITDLSAGRASGGPPRSAQRGPCCIQERRHRPLVLVPEGSRPLEIRNPEQRKDEIRQADAGEQRPVLVQRICHLLRDFAGGAPDESSGKTVSYVVITRCTPYGAGHMELDCSGRAVGDREAADPTVESAAAGRRHTRHA</sequence>
<organism evidence="2 3">
    <name type="scientific">Streptomyces europaeiscabiei</name>
    <dbReference type="NCBI Taxonomy" id="146819"/>
    <lineage>
        <taxon>Bacteria</taxon>
        <taxon>Bacillati</taxon>
        <taxon>Actinomycetota</taxon>
        <taxon>Actinomycetes</taxon>
        <taxon>Kitasatosporales</taxon>
        <taxon>Streptomycetaceae</taxon>
        <taxon>Streptomyces</taxon>
    </lineage>
</organism>
<evidence type="ECO:0000313" key="2">
    <source>
        <dbReference type="EMBL" id="MDX3706405.1"/>
    </source>
</evidence>
<dbReference type="Proteomes" id="UP001271274">
    <property type="component" value="Unassembled WGS sequence"/>
</dbReference>
<keyword evidence="3" id="KW-1185">Reference proteome</keyword>